<dbReference type="InterPro" id="IPR050109">
    <property type="entry name" value="HTH-type_TetR-like_transc_reg"/>
</dbReference>
<accession>A0A1L4A090</accession>
<dbReference type="KEGG" id="sphj:BSL82_17695"/>
<dbReference type="InterPro" id="IPR036271">
    <property type="entry name" value="Tet_transcr_reg_TetR-rel_C_sf"/>
</dbReference>
<dbReference type="RefSeq" id="WP_072598914.1">
    <property type="nucleotide sequence ID" value="NZ_CP018222.1"/>
</dbReference>
<evidence type="ECO:0000256" key="3">
    <source>
        <dbReference type="ARBA" id="ARBA00023163"/>
    </source>
</evidence>
<feature type="DNA-binding region" description="H-T-H motif" evidence="4">
    <location>
        <begin position="40"/>
        <end position="59"/>
    </location>
</feature>
<dbReference type="Proteomes" id="UP000182063">
    <property type="component" value="Plasmid pHSL1"/>
</dbReference>
<dbReference type="SUPFAM" id="SSF48498">
    <property type="entry name" value="Tetracyclin repressor-like, C-terminal domain"/>
    <property type="match status" value="1"/>
</dbReference>
<feature type="domain" description="HTH tetR-type" evidence="5">
    <location>
        <begin position="17"/>
        <end position="77"/>
    </location>
</feature>
<keyword evidence="2 4" id="KW-0238">DNA-binding</keyword>
<evidence type="ECO:0000256" key="4">
    <source>
        <dbReference type="PROSITE-ProRule" id="PRU00335"/>
    </source>
</evidence>
<dbReference type="SUPFAM" id="SSF46689">
    <property type="entry name" value="Homeodomain-like"/>
    <property type="match status" value="1"/>
</dbReference>
<keyword evidence="1" id="KW-0805">Transcription regulation</keyword>
<evidence type="ECO:0000256" key="2">
    <source>
        <dbReference type="ARBA" id="ARBA00023125"/>
    </source>
</evidence>
<proteinExistence type="predicted"/>
<dbReference type="Pfam" id="PF14246">
    <property type="entry name" value="TetR_C_7"/>
    <property type="match status" value="1"/>
</dbReference>
<dbReference type="Gene3D" id="1.10.357.10">
    <property type="entry name" value="Tetracycline Repressor, domain 2"/>
    <property type="match status" value="1"/>
</dbReference>
<protein>
    <submittedName>
        <fullName evidence="6">TetR family transcriptional regulator</fullName>
    </submittedName>
</protein>
<dbReference type="OrthoDB" id="9816431at2"/>
<dbReference type="GO" id="GO:0003700">
    <property type="term" value="F:DNA-binding transcription factor activity"/>
    <property type="evidence" value="ECO:0007669"/>
    <property type="project" value="TreeGrafter"/>
</dbReference>
<name>A0A1L4A090_9SPHN</name>
<evidence type="ECO:0000313" key="7">
    <source>
        <dbReference type="Proteomes" id="UP000182063"/>
    </source>
</evidence>
<dbReference type="PANTHER" id="PTHR30055">
    <property type="entry name" value="HTH-TYPE TRANSCRIPTIONAL REGULATOR RUTR"/>
    <property type="match status" value="1"/>
</dbReference>
<keyword evidence="6" id="KW-0614">Plasmid</keyword>
<evidence type="ECO:0000259" key="5">
    <source>
        <dbReference type="PROSITE" id="PS50977"/>
    </source>
</evidence>
<keyword evidence="3" id="KW-0804">Transcription</keyword>
<evidence type="ECO:0000256" key="1">
    <source>
        <dbReference type="ARBA" id="ARBA00023015"/>
    </source>
</evidence>
<dbReference type="PROSITE" id="PS50977">
    <property type="entry name" value="HTH_TETR_2"/>
    <property type="match status" value="1"/>
</dbReference>
<dbReference type="InterPro" id="IPR001647">
    <property type="entry name" value="HTH_TetR"/>
</dbReference>
<dbReference type="FunFam" id="1.10.10.60:FF:000141">
    <property type="entry name" value="TetR family transcriptional regulator"/>
    <property type="match status" value="1"/>
</dbReference>
<dbReference type="InterPro" id="IPR009057">
    <property type="entry name" value="Homeodomain-like_sf"/>
</dbReference>
<sequence>MPRKSESEEQRRGNKREERRCAIITVAQRHFAEHGFGGASMSAIAAEIGGSKATLWAYFPSKEDLFAAALSTWLDELEPCGSAPLHGDVRQRLSDYCAKFMSAMLTPLAETVFRLIVAEGARFPELGRAYYRKVLQRHHMILSELLEDLIRSGRLQRRARAPASLRAAEQLLEICMCRMLVRRMCGLKPDSSADAIAREAAEAVDIFLHGYGARPRRVR</sequence>
<gene>
    <name evidence="6" type="ORF">BSL82_17695</name>
</gene>
<reference evidence="6 7" key="1">
    <citation type="submission" date="2016-11" db="EMBL/GenBank/DDBJ databases">
        <title>Complete Genome Sequence of alachlor-degrading Sphingomonas sp. strain JJ-A5.</title>
        <authorList>
            <person name="Lee H."/>
            <person name="Ka J.-O."/>
        </authorList>
    </citation>
    <scope>NUCLEOTIDE SEQUENCE [LARGE SCALE GENOMIC DNA]</scope>
    <source>
        <strain evidence="6 7">JJ-A5</strain>
        <plasmid evidence="7">phsl1</plasmid>
    </source>
</reference>
<evidence type="ECO:0000313" key="6">
    <source>
        <dbReference type="EMBL" id="API61285.1"/>
    </source>
</evidence>
<dbReference type="InterPro" id="IPR039536">
    <property type="entry name" value="TetR_C_Proteobacteria"/>
</dbReference>
<geneLocation type="plasmid" evidence="7">
    <name>phsl1</name>
</geneLocation>
<dbReference type="Gene3D" id="1.10.10.60">
    <property type="entry name" value="Homeodomain-like"/>
    <property type="match status" value="1"/>
</dbReference>
<dbReference type="Pfam" id="PF00440">
    <property type="entry name" value="TetR_N"/>
    <property type="match status" value="1"/>
</dbReference>
<dbReference type="PRINTS" id="PR00455">
    <property type="entry name" value="HTHTETR"/>
</dbReference>
<dbReference type="EMBL" id="CP018222">
    <property type="protein sequence ID" value="API61285.1"/>
    <property type="molecule type" value="Genomic_DNA"/>
</dbReference>
<keyword evidence="7" id="KW-1185">Reference proteome</keyword>
<dbReference type="PANTHER" id="PTHR30055:SF234">
    <property type="entry name" value="HTH-TYPE TRANSCRIPTIONAL REGULATOR BETI"/>
    <property type="match status" value="1"/>
</dbReference>
<dbReference type="AlphaFoldDB" id="A0A1L4A090"/>
<organism evidence="6 7">
    <name type="scientific">Tardibacter chloracetimidivorans</name>
    <dbReference type="NCBI Taxonomy" id="1921510"/>
    <lineage>
        <taxon>Bacteria</taxon>
        <taxon>Pseudomonadati</taxon>
        <taxon>Pseudomonadota</taxon>
        <taxon>Alphaproteobacteria</taxon>
        <taxon>Sphingomonadales</taxon>
        <taxon>Sphingomonadaceae</taxon>
        <taxon>Tardibacter</taxon>
    </lineage>
</organism>
<dbReference type="GO" id="GO:0000976">
    <property type="term" value="F:transcription cis-regulatory region binding"/>
    <property type="evidence" value="ECO:0007669"/>
    <property type="project" value="TreeGrafter"/>
</dbReference>